<keyword evidence="2 5" id="KW-0812">Transmembrane</keyword>
<feature type="transmembrane region" description="Helical" evidence="5">
    <location>
        <begin position="16"/>
        <end position="33"/>
    </location>
</feature>
<dbReference type="RefSeq" id="WP_160175846.1">
    <property type="nucleotide sequence ID" value="NZ_JACHBQ010000001.1"/>
</dbReference>
<dbReference type="AlphaFoldDB" id="A0A7W9E5U4"/>
<feature type="domain" description="O-antigen ligase-related" evidence="6">
    <location>
        <begin position="231"/>
        <end position="358"/>
    </location>
</feature>
<dbReference type="PANTHER" id="PTHR37422">
    <property type="entry name" value="TEICHURONIC ACID BIOSYNTHESIS PROTEIN TUAE"/>
    <property type="match status" value="1"/>
</dbReference>
<organism evidence="7 8">
    <name type="scientific">Cryobacterium roopkundense</name>
    <dbReference type="NCBI Taxonomy" id="1001240"/>
    <lineage>
        <taxon>Bacteria</taxon>
        <taxon>Bacillati</taxon>
        <taxon>Actinomycetota</taxon>
        <taxon>Actinomycetes</taxon>
        <taxon>Micrococcales</taxon>
        <taxon>Microbacteriaceae</taxon>
        <taxon>Cryobacterium</taxon>
    </lineage>
</organism>
<dbReference type="GO" id="GO:0016020">
    <property type="term" value="C:membrane"/>
    <property type="evidence" value="ECO:0007669"/>
    <property type="project" value="UniProtKB-SubCell"/>
</dbReference>
<dbReference type="GO" id="GO:0016874">
    <property type="term" value="F:ligase activity"/>
    <property type="evidence" value="ECO:0007669"/>
    <property type="project" value="UniProtKB-KW"/>
</dbReference>
<feature type="transmembrane region" description="Helical" evidence="5">
    <location>
        <begin position="224"/>
        <end position="240"/>
    </location>
</feature>
<gene>
    <name evidence="7" type="ORF">BJ997_003322</name>
</gene>
<evidence type="ECO:0000256" key="5">
    <source>
        <dbReference type="SAM" id="Phobius"/>
    </source>
</evidence>
<sequence length="447" mass="47486">MQKRARFAPSPRTTSFPDATTFLTVYVVLLLAIPSNRSLADLGNAGALSVIWGLGAGVLWVIAWVQRSRPEPPQLRPVRVAVLVFSVAAMASYIAAMTRALPPDEVSVADTGLIRLLAWFGILFIAHDGITTLDRLLTLLRRLVVAAGCLGALGIAQFATKLSFVDLLPLPGLSITEGYASVETRGGLVRAAGTATHPLEYSLVLAAILPIALTLALRERHRSFLARWLPVALILIGLLLSGSRSAVVGILAGALVLLPTWSRLIRVSLALAGAALLGVIYLASPLAITNLRYMFLAVFDDPSAASRTSSLDLFSQLFLLNPVFGRGFGTFLPQYRILDNQYLLLLLEIGVVGLAAFVFLAVTAAVCAVRSGLRQSNPALHDMGFALAGSVASAGVLLALFDALSFPQSAGLLFLLFGLCGAFWRLSHPLESALDDPTSVGRSVVLR</sequence>
<comment type="subcellular location">
    <subcellularLocation>
        <location evidence="1">Membrane</location>
        <topology evidence="1">Multi-pass membrane protein</topology>
    </subcellularLocation>
</comment>
<protein>
    <submittedName>
        <fullName evidence="7">O-antigen ligase</fullName>
    </submittedName>
</protein>
<feature type="transmembrane region" description="Helical" evidence="5">
    <location>
        <begin position="45"/>
        <end position="65"/>
    </location>
</feature>
<feature type="transmembrane region" description="Helical" evidence="5">
    <location>
        <begin position="139"/>
        <end position="159"/>
    </location>
</feature>
<feature type="transmembrane region" description="Helical" evidence="5">
    <location>
        <begin position="379"/>
        <end position="400"/>
    </location>
</feature>
<comment type="caution">
    <text evidence="7">The sequence shown here is derived from an EMBL/GenBank/DDBJ whole genome shotgun (WGS) entry which is preliminary data.</text>
</comment>
<evidence type="ECO:0000313" key="7">
    <source>
        <dbReference type="EMBL" id="MBB5642774.1"/>
    </source>
</evidence>
<accession>A0A7W9E5U4</accession>
<evidence type="ECO:0000313" key="8">
    <source>
        <dbReference type="Proteomes" id="UP000561726"/>
    </source>
</evidence>
<evidence type="ECO:0000256" key="3">
    <source>
        <dbReference type="ARBA" id="ARBA00022989"/>
    </source>
</evidence>
<feature type="transmembrane region" description="Helical" evidence="5">
    <location>
        <begin position="269"/>
        <end position="288"/>
    </location>
</feature>
<feature type="transmembrane region" description="Helical" evidence="5">
    <location>
        <begin position="406"/>
        <end position="424"/>
    </location>
</feature>
<keyword evidence="3 5" id="KW-1133">Transmembrane helix</keyword>
<proteinExistence type="predicted"/>
<evidence type="ECO:0000259" key="6">
    <source>
        <dbReference type="Pfam" id="PF04932"/>
    </source>
</evidence>
<feature type="transmembrane region" description="Helical" evidence="5">
    <location>
        <begin position="342"/>
        <end position="367"/>
    </location>
</feature>
<dbReference type="Pfam" id="PF04932">
    <property type="entry name" value="Wzy_C"/>
    <property type="match status" value="1"/>
</dbReference>
<feature type="transmembrane region" description="Helical" evidence="5">
    <location>
        <begin position="77"/>
        <end position="96"/>
    </location>
</feature>
<keyword evidence="4 5" id="KW-0472">Membrane</keyword>
<evidence type="ECO:0000256" key="4">
    <source>
        <dbReference type="ARBA" id="ARBA00023136"/>
    </source>
</evidence>
<keyword evidence="7" id="KW-0436">Ligase</keyword>
<dbReference type="OrthoDB" id="5243524at2"/>
<dbReference type="Proteomes" id="UP000561726">
    <property type="component" value="Unassembled WGS sequence"/>
</dbReference>
<evidence type="ECO:0000256" key="2">
    <source>
        <dbReference type="ARBA" id="ARBA00022692"/>
    </source>
</evidence>
<feature type="transmembrane region" description="Helical" evidence="5">
    <location>
        <begin position="199"/>
        <end position="217"/>
    </location>
</feature>
<dbReference type="InterPro" id="IPR051533">
    <property type="entry name" value="WaaL-like"/>
</dbReference>
<dbReference type="PANTHER" id="PTHR37422:SF13">
    <property type="entry name" value="LIPOPOLYSACCHARIDE BIOSYNTHESIS PROTEIN PA4999-RELATED"/>
    <property type="match status" value="1"/>
</dbReference>
<dbReference type="EMBL" id="JACHBQ010000001">
    <property type="protein sequence ID" value="MBB5642774.1"/>
    <property type="molecule type" value="Genomic_DNA"/>
</dbReference>
<name>A0A7W9E5U4_9MICO</name>
<evidence type="ECO:0000256" key="1">
    <source>
        <dbReference type="ARBA" id="ARBA00004141"/>
    </source>
</evidence>
<feature type="transmembrane region" description="Helical" evidence="5">
    <location>
        <begin position="246"/>
        <end position="262"/>
    </location>
</feature>
<reference evidence="7 8" key="1">
    <citation type="submission" date="2020-08" db="EMBL/GenBank/DDBJ databases">
        <title>Sequencing the genomes of 1000 actinobacteria strains.</title>
        <authorList>
            <person name="Klenk H.-P."/>
        </authorList>
    </citation>
    <scope>NUCLEOTIDE SEQUENCE [LARGE SCALE GENOMIC DNA]</scope>
    <source>
        <strain evidence="7 8">DSM 21065</strain>
    </source>
</reference>
<dbReference type="InterPro" id="IPR007016">
    <property type="entry name" value="O-antigen_ligase-rel_domated"/>
</dbReference>
<feature type="transmembrane region" description="Helical" evidence="5">
    <location>
        <begin position="108"/>
        <end position="127"/>
    </location>
</feature>